<dbReference type="EMBL" id="ACIL03000014">
    <property type="protein sequence ID" value="ESL02612.1"/>
    <property type="molecule type" value="Genomic_DNA"/>
</dbReference>
<dbReference type="Proteomes" id="UP000018227">
    <property type="component" value="Unassembled WGS sequence"/>
</dbReference>
<dbReference type="HOGENOM" id="CLU_2951813_0_0_9"/>
<dbReference type="InterPro" id="IPR038461">
    <property type="entry name" value="Schlafen_AlbA_2_dom_sf"/>
</dbReference>
<dbReference type="RefSeq" id="WP_023355069.1">
    <property type="nucleotide sequence ID" value="NZ_KI535368.1"/>
</dbReference>
<gene>
    <name evidence="1" type="ORF">GCWU0000282_002204</name>
</gene>
<evidence type="ECO:0008006" key="3">
    <source>
        <dbReference type="Google" id="ProtNLM"/>
    </source>
</evidence>
<dbReference type="Gene3D" id="3.30.950.30">
    <property type="entry name" value="Schlafen, AAA domain"/>
    <property type="match status" value="1"/>
</dbReference>
<name>V2Y3H1_9FIRM</name>
<organism evidence="1 2">
    <name type="scientific">Catonella morbi ATCC 51271</name>
    <dbReference type="NCBI Taxonomy" id="592026"/>
    <lineage>
        <taxon>Bacteria</taxon>
        <taxon>Bacillati</taxon>
        <taxon>Bacillota</taxon>
        <taxon>Clostridia</taxon>
        <taxon>Lachnospirales</taxon>
        <taxon>Lachnospiraceae</taxon>
        <taxon>Catonella</taxon>
    </lineage>
</organism>
<dbReference type="eggNOG" id="ENOG5033F5T">
    <property type="taxonomic scope" value="Bacteria"/>
</dbReference>
<protein>
    <recommendedName>
        <fullName evidence="3">Schlafen AlbA-2 domain-containing protein</fullName>
    </recommendedName>
</protein>
<dbReference type="AlphaFoldDB" id="V2Y3H1"/>
<evidence type="ECO:0000313" key="2">
    <source>
        <dbReference type="Proteomes" id="UP000018227"/>
    </source>
</evidence>
<sequence length="59" mass="6542">MSKLFDLSNFDKYKEDNCLEEKKAEGGLPISLWESYSSFANSNGGVIILGVGEHQDGSW</sequence>
<reference evidence="1 2" key="1">
    <citation type="submission" date="2013-06" db="EMBL/GenBank/DDBJ databases">
        <authorList>
            <person name="Weinstock G."/>
            <person name="Sodergren E."/>
            <person name="Clifton S."/>
            <person name="Fulton L."/>
            <person name="Fulton B."/>
            <person name="Courtney L."/>
            <person name="Fronick C."/>
            <person name="Harrison M."/>
            <person name="Strong C."/>
            <person name="Farmer C."/>
            <person name="Delahaunty K."/>
            <person name="Markovic C."/>
            <person name="Hall O."/>
            <person name="Minx P."/>
            <person name="Tomlinson C."/>
            <person name="Mitreva M."/>
            <person name="Nelson J."/>
            <person name="Hou S."/>
            <person name="Wollam A."/>
            <person name="Pepin K.H."/>
            <person name="Johnson M."/>
            <person name="Bhonagiri V."/>
            <person name="Nash W.E."/>
            <person name="Warren W."/>
            <person name="Chinwalla A."/>
            <person name="Mardis E.R."/>
            <person name="Wilson R.K."/>
        </authorList>
    </citation>
    <scope>NUCLEOTIDE SEQUENCE [LARGE SCALE GENOMIC DNA]</scope>
    <source>
        <strain evidence="1 2">ATCC 51271</strain>
    </source>
</reference>
<keyword evidence="2" id="KW-1185">Reference proteome</keyword>
<dbReference type="STRING" id="592026.GCWU0000282_002204"/>
<comment type="caution">
    <text evidence="1">The sequence shown here is derived from an EMBL/GenBank/DDBJ whole genome shotgun (WGS) entry which is preliminary data.</text>
</comment>
<evidence type="ECO:0000313" key="1">
    <source>
        <dbReference type="EMBL" id="ESL02612.1"/>
    </source>
</evidence>
<proteinExistence type="predicted"/>
<accession>V2Y3H1</accession>